<gene>
    <name evidence="1" type="ORF">MNOR_LOCUS35074</name>
</gene>
<comment type="caution">
    <text evidence="1">The sequence shown here is derived from an EMBL/GenBank/DDBJ whole genome shotgun (WGS) entry which is preliminary data.</text>
</comment>
<evidence type="ECO:0000313" key="1">
    <source>
        <dbReference type="EMBL" id="CAL4178836.1"/>
    </source>
</evidence>
<organism evidence="1 2">
    <name type="scientific">Meganyctiphanes norvegica</name>
    <name type="common">Northern krill</name>
    <name type="synonym">Thysanopoda norvegica</name>
    <dbReference type="NCBI Taxonomy" id="48144"/>
    <lineage>
        <taxon>Eukaryota</taxon>
        <taxon>Metazoa</taxon>
        <taxon>Ecdysozoa</taxon>
        <taxon>Arthropoda</taxon>
        <taxon>Crustacea</taxon>
        <taxon>Multicrustacea</taxon>
        <taxon>Malacostraca</taxon>
        <taxon>Eumalacostraca</taxon>
        <taxon>Eucarida</taxon>
        <taxon>Euphausiacea</taxon>
        <taxon>Euphausiidae</taxon>
        <taxon>Meganyctiphanes</taxon>
    </lineage>
</organism>
<reference evidence="1 2" key="1">
    <citation type="submission" date="2024-05" db="EMBL/GenBank/DDBJ databases">
        <authorList>
            <person name="Wallberg A."/>
        </authorList>
    </citation>
    <scope>NUCLEOTIDE SEQUENCE [LARGE SCALE GENOMIC DNA]</scope>
</reference>
<dbReference type="EMBL" id="CAXKWB010056843">
    <property type="protein sequence ID" value="CAL4178836.1"/>
    <property type="molecule type" value="Genomic_DNA"/>
</dbReference>
<feature type="non-terminal residue" evidence="1">
    <location>
        <position position="1"/>
    </location>
</feature>
<keyword evidence="2" id="KW-1185">Reference proteome</keyword>
<accession>A0AAV2SF16</accession>
<name>A0AAV2SF16_MEGNR</name>
<proteinExistence type="predicted"/>
<dbReference type="AlphaFoldDB" id="A0AAV2SF16"/>
<dbReference type="Proteomes" id="UP001497623">
    <property type="component" value="Unassembled WGS sequence"/>
</dbReference>
<sequence>RPFESIDELVEQSEYPWSFAKGALPQNYFEGSYLNDPTSTGGRMWSGKSKLITSPYAVLPMIHEKNAMVIDYMTTIFYLGYDFKQSGECRVSWSKQNLLPVHYHFVFTKTPKGRELKERFDI</sequence>
<evidence type="ECO:0000313" key="2">
    <source>
        <dbReference type="Proteomes" id="UP001497623"/>
    </source>
</evidence>
<protein>
    <submittedName>
        <fullName evidence="1">Uncharacterized protein</fullName>
    </submittedName>
</protein>